<keyword evidence="1" id="KW-0472">Membrane</keyword>
<protein>
    <submittedName>
        <fullName evidence="2">Uncharacterized protein</fullName>
    </submittedName>
</protein>
<comment type="caution">
    <text evidence="2">The sequence shown here is derived from an EMBL/GenBank/DDBJ whole genome shotgun (WGS) entry which is preliminary data.</text>
</comment>
<accession>A0ABS3CAY4</accession>
<evidence type="ECO:0000313" key="2">
    <source>
        <dbReference type="EMBL" id="MBN7813316.1"/>
    </source>
</evidence>
<gene>
    <name evidence="2" type="ORF">J0A68_20345</name>
</gene>
<keyword evidence="3" id="KW-1185">Reference proteome</keyword>
<feature type="transmembrane region" description="Helical" evidence="1">
    <location>
        <begin position="20"/>
        <end position="41"/>
    </location>
</feature>
<reference evidence="2 3" key="1">
    <citation type="submission" date="2021-03" db="EMBL/GenBank/DDBJ databases">
        <title>novel species isolated from a fishpond in China.</title>
        <authorList>
            <person name="Lu H."/>
            <person name="Cai Z."/>
        </authorList>
    </citation>
    <scope>NUCLEOTIDE SEQUENCE [LARGE SCALE GENOMIC DNA]</scope>
    <source>
        <strain evidence="2 3">H41</strain>
    </source>
</reference>
<sequence length="193" mass="22202">MGRKKNNSVSLIKLQVKPSGIFLLLFFSFVTTTTLFAYDCLRIRNLKKAQKEEFLFNDLIFIGETISINSDGSYKLKVIEILKGSLDDSTVVGGIQDNYMAIIPFEIGETWLVYTVKNQDGTITIPDCGLSRSTRFPFYFGSPHAPPPPPPLDHALPIFKTEILWLKYQKRALKELQREVERIRKWVKRDEEV</sequence>
<name>A0ABS3CAY4_9BACT</name>
<organism evidence="2 3">
    <name type="scientific">Algoriphagus oliviformis</name>
    <dbReference type="NCBI Taxonomy" id="2811231"/>
    <lineage>
        <taxon>Bacteria</taxon>
        <taxon>Pseudomonadati</taxon>
        <taxon>Bacteroidota</taxon>
        <taxon>Cytophagia</taxon>
        <taxon>Cytophagales</taxon>
        <taxon>Cyclobacteriaceae</taxon>
        <taxon>Algoriphagus</taxon>
    </lineage>
</organism>
<proteinExistence type="predicted"/>
<evidence type="ECO:0000313" key="3">
    <source>
        <dbReference type="Proteomes" id="UP000664317"/>
    </source>
</evidence>
<dbReference type="EMBL" id="JAFKCT010000011">
    <property type="protein sequence ID" value="MBN7813316.1"/>
    <property type="molecule type" value="Genomic_DNA"/>
</dbReference>
<keyword evidence="1" id="KW-1133">Transmembrane helix</keyword>
<evidence type="ECO:0000256" key="1">
    <source>
        <dbReference type="SAM" id="Phobius"/>
    </source>
</evidence>
<dbReference type="RefSeq" id="WP_206580089.1">
    <property type="nucleotide sequence ID" value="NZ_JAFKCT010000011.1"/>
</dbReference>
<keyword evidence="1" id="KW-0812">Transmembrane</keyword>
<dbReference type="Proteomes" id="UP000664317">
    <property type="component" value="Unassembled WGS sequence"/>
</dbReference>